<evidence type="ECO:0000313" key="1">
    <source>
        <dbReference type="EMBL" id="NLF54749.1"/>
    </source>
</evidence>
<dbReference type="EMBL" id="JAAYYV010000261">
    <property type="protein sequence ID" value="NLF54749.1"/>
    <property type="molecule type" value="Genomic_DNA"/>
</dbReference>
<dbReference type="AlphaFoldDB" id="A0A7X7R8L4"/>
<comment type="caution">
    <text evidence="1">The sequence shown here is derived from an EMBL/GenBank/DDBJ whole genome shotgun (WGS) entry which is preliminary data.</text>
</comment>
<organism evidence="1 2">
    <name type="scientific">Thauera phenolivorans</name>
    <dbReference type="NCBI Taxonomy" id="1792543"/>
    <lineage>
        <taxon>Bacteria</taxon>
        <taxon>Pseudomonadati</taxon>
        <taxon>Pseudomonadota</taxon>
        <taxon>Betaproteobacteria</taxon>
        <taxon>Rhodocyclales</taxon>
        <taxon>Zoogloeaceae</taxon>
        <taxon>Thauera</taxon>
    </lineage>
</organism>
<accession>A0A7X7R8L4</accession>
<evidence type="ECO:0000313" key="2">
    <source>
        <dbReference type="Proteomes" id="UP000536534"/>
    </source>
</evidence>
<name>A0A7X7R8L4_9RHOO</name>
<dbReference type="Proteomes" id="UP000536534">
    <property type="component" value="Unassembled WGS sequence"/>
</dbReference>
<protein>
    <submittedName>
        <fullName evidence="1">Uncharacterized protein</fullName>
    </submittedName>
</protein>
<gene>
    <name evidence="1" type="ORF">GX576_10230</name>
</gene>
<proteinExistence type="predicted"/>
<sequence length="88" mass="9856">MVEGEFLIFKRPVVSSGRLSEAEGLADDFGTPSRWAILELERGIAPRPETVVIGEVLALLPKPWKGTELARPQRLHRRRARRANDGVL</sequence>
<dbReference type="RefSeq" id="WP_068806805.1">
    <property type="nucleotide sequence ID" value="NZ_MBFM01000003.1"/>
</dbReference>
<reference evidence="1 2" key="1">
    <citation type="journal article" date="2020" name="Biotechnol. Biofuels">
        <title>New insights from the biogas microbiome by comprehensive genome-resolved metagenomics of nearly 1600 species originating from multiple anaerobic digesters.</title>
        <authorList>
            <person name="Campanaro S."/>
            <person name="Treu L."/>
            <person name="Rodriguez-R L.M."/>
            <person name="Kovalovszki A."/>
            <person name="Ziels R.M."/>
            <person name="Maus I."/>
            <person name="Zhu X."/>
            <person name="Kougias P.G."/>
            <person name="Basile A."/>
            <person name="Luo G."/>
            <person name="Schluter A."/>
            <person name="Konstantinidis K.T."/>
            <person name="Angelidaki I."/>
        </authorList>
    </citation>
    <scope>NUCLEOTIDE SEQUENCE [LARGE SCALE GENOMIC DNA]</scope>
    <source>
        <strain evidence="1">AS06rmzACSIP_256</strain>
    </source>
</reference>